<comment type="caution">
    <text evidence="2">The sequence shown here is derived from an EMBL/GenBank/DDBJ whole genome shotgun (WGS) entry which is preliminary data.</text>
</comment>
<dbReference type="Proteomes" id="UP001165289">
    <property type="component" value="Unassembled WGS sequence"/>
</dbReference>
<evidence type="ECO:0000313" key="3">
    <source>
        <dbReference type="Proteomes" id="UP001165289"/>
    </source>
</evidence>
<dbReference type="Gene3D" id="1.10.510.10">
    <property type="entry name" value="Transferase(Phosphotransferase) domain 1"/>
    <property type="match status" value="1"/>
</dbReference>
<protein>
    <recommendedName>
        <fullName evidence="4">Protein kinase domain-containing protein</fullName>
    </recommendedName>
</protein>
<proteinExistence type="predicted"/>
<reference evidence="2 3" key="1">
    <citation type="journal article" date="2023" name="BMC Biol.">
        <title>The compact genome of the sponge Oopsacas minuta (Hexactinellida) is lacking key metazoan core genes.</title>
        <authorList>
            <person name="Santini S."/>
            <person name="Schenkelaars Q."/>
            <person name="Jourda C."/>
            <person name="Duchesne M."/>
            <person name="Belahbib H."/>
            <person name="Rocher C."/>
            <person name="Selva M."/>
            <person name="Riesgo A."/>
            <person name="Vervoort M."/>
            <person name="Leys S.P."/>
            <person name="Kodjabachian L."/>
            <person name="Le Bivic A."/>
            <person name="Borchiellini C."/>
            <person name="Claverie J.M."/>
            <person name="Renard E."/>
        </authorList>
    </citation>
    <scope>NUCLEOTIDE SEQUENCE [LARGE SCALE GENOMIC DNA]</scope>
    <source>
        <strain evidence="2">SPO-2</strain>
    </source>
</reference>
<evidence type="ECO:0000313" key="2">
    <source>
        <dbReference type="EMBL" id="KAI6656075.1"/>
    </source>
</evidence>
<organism evidence="2 3">
    <name type="scientific">Oopsacas minuta</name>
    <dbReference type="NCBI Taxonomy" id="111878"/>
    <lineage>
        <taxon>Eukaryota</taxon>
        <taxon>Metazoa</taxon>
        <taxon>Porifera</taxon>
        <taxon>Hexactinellida</taxon>
        <taxon>Hexasterophora</taxon>
        <taxon>Lyssacinosida</taxon>
        <taxon>Leucopsacidae</taxon>
        <taxon>Oopsacas</taxon>
    </lineage>
</organism>
<evidence type="ECO:0000256" key="1">
    <source>
        <dbReference type="SAM" id="MobiDB-lite"/>
    </source>
</evidence>
<accession>A0AAV7K5J3</accession>
<gene>
    <name evidence="2" type="ORF">LOD99_11341</name>
</gene>
<dbReference type="InterPro" id="IPR011009">
    <property type="entry name" value="Kinase-like_dom_sf"/>
</dbReference>
<dbReference type="SUPFAM" id="SSF56112">
    <property type="entry name" value="Protein kinase-like (PK-like)"/>
    <property type="match status" value="1"/>
</dbReference>
<sequence>MAERLDQKSPSTRSRKRKSSSTVLMSPPGTPPPRKMNCPASLGSHSLSSPSRGFDCNSREWDETLINVNFPTAEFLENIENQFTLEELFELPNTNLEGKLMKGEAYLEKCLKHELASELEGNQYFFQNTSYTVSCIQDLTEYLIPHNFNPDVAVLDAKKELPLLLCEVHSGQKYRDSIANCTVTLIPQLRYLRHFRNDLDFVYGFVFPKMNEKNTVTKIKLEWTKLLLTPTFENVEKENLKSTILEVWRHQCDLEKYVNINVKVKYFIPLSKNDLDHITSNYNIKHQSELRQETSGWSILMRDKDFYYKILPLSSSIFNLESFCKGCSTVSSIEKSCASTKNCVMYEYFIFDAHVTRYLELPQTIIWPMLKSEPRIFRFEALAYQPMTYKEVGQCFGQFVQQAIDAIEALHKLGYAHTDIRLPNFCFSADFCLKLIDFDRVCGISSYKVRSDHYELIPPTELSSGSALDFKQLGILIAQVMYPEMRTDKWNWKSFKKYSLKVNLINQLIFDGTYEKDSLNDWVKSLTSIVTIYGVLSLRLLK</sequence>
<dbReference type="AlphaFoldDB" id="A0AAV7K5J3"/>
<feature type="compositionally biased region" description="Low complexity" evidence="1">
    <location>
        <begin position="41"/>
        <end position="51"/>
    </location>
</feature>
<evidence type="ECO:0008006" key="4">
    <source>
        <dbReference type="Google" id="ProtNLM"/>
    </source>
</evidence>
<dbReference type="EMBL" id="JAKMXF010000161">
    <property type="protein sequence ID" value="KAI6656075.1"/>
    <property type="molecule type" value="Genomic_DNA"/>
</dbReference>
<feature type="region of interest" description="Disordered" evidence="1">
    <location>
        <begin position="1"/>
        <end position="51"/>
    </location>
</feature>
<keyword evidence="3" id="KW-1185">Reference proteome</keyword>
<name>A0AAV7K5J3_9METZ</name>